<feature type="transmembrane region" description="Helical" evidence="4">
    <location>
        <begin position="221"/>
        <end position="239"/>
    </location>
</feature>
<dbReference type="GO" id="GO:0022857">
    <property type="term" value="F:transmembrane transporter activity"/>
    <property type="evidence" value="ECO:0007669"/>
    <property type="project" value="InterPro"/>
</dbReference>
<dbReference type="HOGENOM" id="CLU_001265_10_13_10"/>
<dbReference type="eggNOG" id="COG2814">
    <property type="taxonomic scope" value="Bacteria"/>
</dbReference>
<accession>A0A069QUW7</accession>
<dbReference type="PANTHER" id="PTHR23531">
    <property type="entry name" value="QUINOLENE RESISTANCE PROTEIN NORA"/>
    <property type="match status" value="1"/>
</dbReference>
<organism evidence="5 6">
    <name type="scientific">Hoylesella loescheii DSM 19665 = JCM 12249 = ATCC 15930</name>
    <dbReference type="NCBI Taxonomy" id="1122985"/>
    <lineage>
        <taxon>Bacteria</taxon>
        <taxon>Pseudomonadati</taxon>
        <taxon>Bacteroidota</taxon>
        <taxon>Bacteroidia</taxon>
        <taxon>Bacteroidales</taxon>
        <taxon>Prevotellaceae</taxon>
        <taxon>Hoylesella</taxon>
    </lineage>
</organism>
<feature type="transmembrane region" description="Helical" evidence="4">
    <location>
        <begin position="114"/>
        <end position="133"/>
    </location>
</feature>
<keyword evidence="3 4" id="KW-0472">Membrane</keyword>
<evidence type="ECO:0000313" key="5">
    <source>
        <dbReference type="EMBL" id="KDR53636.1"/>
    </source>
</evidence>
<feature type="transmembrane region" description="Helical" evidence="4">
    <location>
        <begin position="273"/>
        <end position="290"/>
    </location>
</feature>
<protein>
    <submittedName>
        <fullName evidence="5">Transporter, major facilitator family protein</fullName>
    </submittedName>
</protein>
<feature type="transmembrane region" description="Helical" evidence="4">
    <location>
        <begin position="12"/>
        <end position="35"/>
    </location>
</feature>
<dbReference type="PANTHER" id="PTHR23531:SF1">
    <property type="entry name" value="QUINOLENE RESISTANCE PROTEIN NORA"/>
    <property type="match status" value="1"/>
</dbReference>
<dbReference type="RefSeq" id="WP_018966419.1">
    <property type="nucleotide sequence ID" value="NZ_KB899210.1"/>
</dbReference>
<evidence type="ECO:0000256" key="3">
    <source>
        <dbReference type="ARBA" id="ARBA00023136"/>
    </source>
</evidence>
<evidence type="ECO:0000256" key="4">
    <source>
        <dbReference type="SAM" id="Phobius"/>
    </source>
</evidence>
<dbReference type="EMBL" id="JNGW01000013">
    <property type="protein sequence ID" value="KDR53636.1"/>
    <property type="molecule type" value="Genomic_DNA"/>
</dbReference>
<comment type="caution">
    <text evidence="5">The sequence shown here is derived from an EMBL/GenBank/DDBJ whole genome shotgun (WGS) entry which is preliminary data.</text>
</comment>
<feature type="transmembrane region" description="Helical" evidence="4">
    <location>
        <begin position="180"/>
        <end position="201"/>
    </location>
</feature>
<dbReference type="SUPFAM" id="SSF103473">
    <property type="entry name" value="MFS general substrate transporter"/>
    <property type="match status" value="1"/>
</dbReference>
<evidence type="ECO:0000256" key="1">
    <source>
        <dbReference type="ARBA" id="ARBA00022692"/>
    </source>
</evidence>
<sequence>MDTQNTPIHISLWHADFWILAIANLLITMSVYMLIPVLPVWMFSVAGLSQHEVGIVMGAYGIGLFVFGGFCNWYVQRYRRNRVCLWAMVGVFFALLGCWLVENEMQQSWIQYRLLLFLRIVLGAAFGLVQMVLSSTLIIDKSESFQRTEANHASAWFGRFALSLGPMLGIVFARTTFSPLLASSILALAAFILLAMVKFPFRTPEDGVKRFSGDRFFLPEAKWLFVNLFLICLSVGLLMSTQFTAMFYAMVMVGFCVALLAERFAFVDADLRSQVVAGSILIAIALVMILTRKQMIVNYISPVLVGLGVGLIGSRFLLFFIKLSKHCQRGTAVSTYMLSWESGLATGLFVGYFFFADQIRLALSASLACIMLAFALYVLFTHKWYIKKKNR</sequence>
<feature type="transmembrane region" description="Helical" evidence="4">
    <location>
        <begin position="296"/>
        <end position="321"/>
    </location>
</feature>
<evidence type="ECO:0000313" key="6">
    <source>
        <dbReference type="Proteomes" id="UP000027442"/>
    </source>
</evidence>
<feature type="transmembrane region" description="Helical" evidence="4">
    <location>
        <begin position="245"/>
        <end position="261"/>
    </location>
</feature>
<feature type="transmembrane region" description="Helical" evidence="4">
    <location>
        <begin position="83"/>
        <end position="102"/>
    </location>
</feature>
<keyword evidence="2 4" id="KW-1133">Transmembrane helix</keyword>
<gene>
    <name evidence="5" type="ORF">HMPREF1991_00243</name>
</gene>
<dbReference type="Proteomes" id="UP000027442">
    <property type="component" value="Unassembled WGS sequence"/>
</dbReference>
<dbReference type="InterPro" id="IPR036259">
    <property type="entry name" value="MFS_trans_sf"/>
</dbReference>
<dbReference type="Gene3D" id="1.20.1250.20">
    <property type="entry name" value="MFS general substrate transporter like domains"/>
    <property type="match status" value="1"/>
</dbReference>
<dbReference type="Pfam" id="PF07690">
    <property type="entry name" value="MFS_1"/>
    <property type="match status" value="1"/>
</dbReference>
<dbReference type="InterPro" id="IPR011701">
    <property type="entry name" value="MFS"/>
</dbReference>
<feature type="transmembrane region" description="Helical" evidence="4">
    <location>
        <begin position="55"/>
        <end position="76"/>
    </location>
</feature>
<feature type="transmembrane region" description="Helical" evidence="4">
    <location>
        <begin position="333"/>
        <end position="355"/>
    </location>
</feature>
<keyword evidence="1 4" id="KW-0812">Transmembrane</keyword>
<name>A0A069QUW7_HOYLO</name>
<keyword evidence="6" id="KW-1185">Reference proteome</keyword>
<feature type="transmembrane region" description="Helical" evidence="4">
    <location>
        <begin position="361"/>
        <end position="380"/>
    </location>
</feature>
<dbReference type="InterPro" id="IPR052714">
    <property type="entry name" value="MFS_Exporter"/>
</dbReference>
<reference evidence="5 6" key="1">
    <citation type="submission" date="2013-08" db="EMBL/GenBank/DDBJ databases">
        <authorList>
            <person name="Weinstock G."/>
            <person name="Sodergren E."/>
            <person name="Wylie T."/>
            <person name="Fulton L."/>
            <person name="Fulton R."/>
            <person name="Fronick C."/>
            <person name="O'Laughlin M."/>
            <person name="Godfrey J."/>
            <person name="Miner T."/>
            <person name="Herter B."/>
            <person name="Appelbaum E."/>
            <person name="Cordes M."/>
            <person name="Lek S."/>
            <person name="Wollam A."/>
            <person name="Pepin K.H."/>
            <person name="Palsikar V.B."/>
            <person name="Mitreva M."/>
            <person name="Wilson R.K."/>
        </authorList>
    </citation>
    <scope>NUCLEOTIDE SEQUENCE [LARGE SCALE GENOMIC DNA]</scope>
    <source>
        <strain evidence="5 6">ATCC 15930</strain>
    </source>
</reference>
<dbReference type="AlphaFoldDB" id="A0A069QUW7"/>
<proteinExistence type="predicted"/>
<evidence type="ECO:0000256" key="2">
    <source>
        <dbReference type="ARBA" id="ARBA00022989"/>
    </source>
</evidence>
<dbReference type="PATRIC" id="fig|1122985.7.peg.253"/>